<dbReference type="KEGG" id="ipa:Isop_2666"/>
<dbReference type="AlphaFoldDB" id="E8QZU5"/>
<gene>
    <name evidence="1" type="ordered locus">Isop_2666</name>
</gene>
<dbReference type="HOGENOM" id="CLU_2046477_0_0_0"/>
<protein>
    <submittedName>
        <fullName evidence="1">Uncharacterized protein</fullName>
    </submittedName>
</protein>
<dbReference type="InterPro" id="IPR032675">
    <property type="entry name" value="LRR_dom_sf"/>
</dbReference>
<organism evidence="1 2">
    <name type="scientific">Isosphaera pallida (strain ATCC 43644 / DSM 9630 / IS1B)</name>
    <dbReference type="NCBI Taxonomy" id="575540"/>
    <lineage>
        <taxon>Bacteria</taxon>
        <taxon>Pseudomonadati</taxon>
        <taxon>Planctomycetota</taxon>
        <taxon>Planctomycetia</taxon>
        <taxon>Isosphaerales</taxon>
        <taxon>Isosphaeraceae</taxon>
        <taxon>Isosphaera</taxon>
    </lineage>
</organism>
<evidence type="ECO:0000313" key="2">
    <source>
        <dbReference type="Proteomes" id="UP000008631"/>
    </source>
</evidence>
<sequence>MIVFKNISLTNTTGTVPRRSIAWRSPDGFPLARCAFLFYVETASVLAGWIVRTLLDLWNTQVSDAGLNELAGLRNLTTLFLDGTGVSDAGVAELKKEWSRCQLIRSSDVVKRFSMLSTSD</sequence>
<reference evidence="1 2" key="2">
    <citation type="journal article" date="2011" name="Stand. Genomic Sci.">
        <title>Complete genome sequence of Isosphaera pallida type strain (IS1B).</title>
        <authorList>
            <consortium name="US DOE Joint Genome Institute (JGI-PGF)"/>
            <person name="Goker M."/>
            <person name="Cleland D."/>
            <person name="Saunders E."/>
            <person name="Lapidus A."/>
            <person name="Nolan M."/>
            <person name="Lucas S."/>
            <person name="Hammon N."/>
            <person name="Deshpande S."/>
            <person name="Cheng J.F."/>
            <person name="Tapia R."/>
            <person name="Han C."/>
            <person name="Goodwin L."/>
            <person name="Pitluck S."/>
            <person name="Liolios K."/>
            <person name="Pagani I."/>
            <person name="Ivanova N."/>
            <person name="Mavromatis K."/>
            <person name="Pati A."/>
            <person name="Chen A."/>
            <person name="Palaniappan K."/>
            <person name="Land M."/>
            <person name="Hauser L."/>
            <person name="Chang Y.J."/>
            <person name="Jeffries C.D."/>
            <person name="Detter J.C."/>
            <person name="Beck B."/>
            <person name="Woyke T."/>
            <person name="Bristow J."/>
            <person name="Eisen J.A."/>
            <person name="Markowitz V."/>
            <person name="Hugenholtz P."/>
            <person name="Kyrpides N.C."/>
            <person name="Klenk H.P."/>
        </authorList>
    </citation>
    <scope>NUCLEOTIDE SEQUENCE [LARGE SCALE GENOMIC DNA]</scope>
    <source>
        <strain evidence="2">ATCC 43644 / DSM 9630 / IS1B</strain>
    </source>
</reference>
<reference key="1">
    <citation type="submission" date="2010-11" db="EMBL/GenBank/DDBJ databases">
        <title>The complete sequence of chromosome of Isophaera pallida ATCC 43644.</title>
        <authorList>
            <consortium name="US DOE Joint Genome Institute (JGI-PGF)"/>
            <person name="Lucas S."/>
            <person name="Copeland A."/>
            <person name="Lapidus A."/>
            <person name="Bruce D."/>
            <person name="Goodwin L."/>
            <person name="Pitluck S."/>
            <person name="Kyrpides N."/>
            <person name="Mavromatis K."/>
            <person name="Pagani I."/>
            <person name="Ivanova N."/>
            <person name="Saunders E."/>
            <person name="Brettin T."/>
            <person name="Detter J.C."/>
            <person name="Han C."/>
            <person name="Tapia R."/>
            <person name="Land M."/>
            <person name="Hauser L."/>
            <person name="Markowitz V."/>
            <person name="Cheng J.-F."/>
            <person name="Hugenholtz P."/>
            <person name="Woyke T."/>
            <person name="Wu D."/>
            <person name="Eisen J.A."/>
        </authorList>
    </citation>
    <scope>NUCLEOTIDE SEQUENCE</scope>
    <source>
        <strain>ATCC 43644</strain>
    </source>
</reference>
<name>E8QZU5_ISOPI</name>
<dbReference type="EMBL" id="CP002353">
    <property type="protein sequence ID" value="ADV63236.1"/>
    <property type="molecule type" value="Genomic_DNA"/>
</dbReference>
<evidence type="ECO:0000313" key="1">
    <source>
        <dbReference type="EMBL" id="ADV63236.1"/>
    </source>
</evidence>
<dbReference type="SUPFAM" id="SSF52047">
    <property type="entry name" value="RNI-like"/>
    <property type="match status" value="1"/>
</dbReference>
<dbReference type="Proteomes" id="UP000008631">
    <property type="component" value="Chromosome"/>
</dbReference>
<proteinExistence type="predicted"/>
<dbReference type="InParanoid" id="E8QZU5"/>
<accession>E8QZU5</accession>
<dbReference type="Gene3D" id="3.80.10.10">
    <property type="entry name" value="Ribonuclease Inhibitor"/>
    <property type="match status" value="1"/>
</dbReference>
<dbReference type="OrthoDB" id="272105at2"/>
<dbReference type="RefSeq" id="WP_013565524.1">
    <property type="nucleotide sequence ID" value="NC_014962.1"/>
</dbReference>
<keyword evidence="2" id="KW-1185">Reference proteome</keyword>